<dbReference type="Gene3D" id="1.20.1250.20">
    <property type="entry name" value="MFS general substrate transporter like domains"/>
    <property type="match status" value="1"/>
</dbReference>
<feature type="transmembrane region" description="Helical" evidence="4">
    <location>
        <begin position="236"/>
        <end position="261"/>
    </location>
</feature>
<evidence type="ECO:0000256" key="1">
    <source>
        <dbReference type="ARBA" id="ARBA00022692"/>
    </source>
</evidence>
<evidence type="ECO:0000256" key="3">
    <source>
        <dbReference type="ARBA" id="ARBA00023136"/>
    </source>
</evidence>
<evidence type="ECO:0000256" key="4">
    <source>
        <dbReference type="SAM" id="Phobius"/>
    </source>
</evidence>
<dbReference type="PANTHER" id="PTHR23534">
    <property type="entry name" value="MFS PERMEASE"/>
    <property type="match status" value="1"/>
</dbReference>
<feature type="transmembrane region" description="Helical" evidence="4">
    <location>
        <begin position="101"/>
        <end position="123"/>
    </location>
</feature>
<feature type="transmembrane region" description="Helical" evidence="4">
    <location>
        <begin position="207"/>
        <end position="230"/>
    </location>
</feature>
<dbReference type="InterPro" id="IPR011701">
    <property type="entry name" value="MFS"/>
</dbReference>
<dbReference type="PANTHER" id="PTHR23534:SF1">
    <property type="entry name" value="MAJOR FACILITATOR SUPERFAMILY PROTEIN"/>
    <property type="match status" value="1"/>
</dbReference>
<feature type="transmembrane region" description="Helical" evidence="4">
    <location>
        <begin position="273"/>
        <end position="295"/>
    </location>
</feature>
<evidence type="ECO:0000313" key="6">
    <source>
        <dbReference type="EMBL" id="QQP87764.1"/>
    </source>
</evidence>
<gene>
    <name evidence="6" type="ORF">IGS68_16910</name>
</gene>
<feature type="transmembrane region" description="Helical" evidence="4">
    <location>
        <begin position="366"/>
        <end position="387"/>
    </location>
</feature>
<evidence type="ECO:0000256" key="2">
    <source>
        <dbReference type="ARBA" id="ARBA00022989"/>
    </source>
</evidence>
<keyword evidence="1 4" id="KW-0812">Transmembrane</keyword>
<dbReference type="RefSeq" id="WP_201071520.1">
    <property type="nucleotide sequence ID" value="NZ_CP067420.1"/>
</dbReference>
<dbReference type="Proteomes" id="UP000595197">
    <property type="component" value="Chromosome"/>
</dbReference>
<sequence>MWILREGRDALVLCVCQALFWAGLMISITLTGLIGQTIAPAAALATFPVGLLMVSNIALARPVSLLMQRHGRRAGFAAGALAGAAGGVICAIGIFRADFLIFCLGNLVLGAHQAAAQYYRLAAVDRVEPERRGRAVSLVLAGGIAAALVAPPLALWTKDLFAPVLFAGSFLALSALSVLTLVPLVLMAPQEARAAEMAGQGRPMAEIARQPVFLAALASAAVGHAVMVLVMHATPLAMVACNLTVGDAAGTIRAHVLGMFVPSFFTGRLIDRLGAPAVAASGAVILGLSAAVSAWDQQLLNFQAGLVLLGVGWNFMYIAGTTLLTRSYRPEERGRVQGFAETAIAACAAVASFGSAGLLNALGWQAVNYGALPFLAAALAVTLWYAAGARRERRLAI</sequence>
<evidence type="ECO:0000313" key="7">
    <source>
        <dbReference type="Proteomes" id="UP000595197"/>
    </source>
</evidence>
<feature type="transmembrane region" description="Helical" evidence="4">
    <location>
        <begin position="75"/>
        <end position="95"/>
    </location>
</feature>
<reference evidence="6" key="1">
    <citation type="submission" date="2021-02" db="EMBL/GenBank/DDBJ databases">
        <title>Skermanella TT6 skin isolate.</title>
        <authorList>
            <person name="Lee K."/>
            <person name="Ganzorig M."/>
        </authorList>
    </citation>
    <scope>NUCLEOTIDE SEQUENCE</scope>
    <source>
        <strain evidence="6">TT6</strain>
    </source>
</reference>
<feature type="transmembrane region" description="Helical" evidence="4">
    <location>
        <begin position="12"/>
        <end position="35"/>
    </location>
</feature>
<name>A0ABX7B273_9PROT</name>
<keyword evidence="2 4" id="KW-1133">Transmembrane helix</keyword>
<organism evidence="6 7">
    <name type="scientific">Skermanella cutis</name>
    <dbReference type="NCBI Taxonomy" id="2775420"/>
    <lineage>
        <taxon>Bacteria</taxon>
        <taxon>Pseudomonadati</taxon>
        <taxon>Pseudomonadota</taxon>
        <taxon>Alphaproteobacteria</taxon>
        <taxon>Rhodospirillales</taxon>
        <taxon>Azospirillaceae</taxon>
        <taxon>Skermanella</taxon>
    </lineage>
</organism>
<dbReference type="InterPro" id="IPR020846">
    <property type="entry name" value="MFS_dom"/>
</dbReference>
<dbReference type="Pfam" id="PF07690">
    <property type="entry name" value="MFS_1"/>
    <property type="match status" value="2"/>
</dbReference>
<protein>
    <submittedName>
        <fullName evidence="6">MFS transporter</fullName>
    </submittedName>
</protein>
<dbReference type="EMBL" id="CP067420">
    <property type="protein sequence ID" value="QQP87764.1"/>
    <property type="molecule type" value="Genomic_DNA"/>
</dbReference>
<dbReference type="InterPro" id="IPR036259">
    <property type="entry name" value="MFS_trans_sf"/>
</dbReference>
<dbReference type="SUPFAM" id="SSF103473">
    <property type="entry name" value="MFS general substrate transporter"/>
    <property type="match status" value="1"/>
</dbReference>
<dbReference type="PROSITE" id="PS50850">
    <property type="entry name" value="MFS"/>
    <property type="match status" value="1"/>
</dbReference>
<proteinExistence type="predicted"/>
<feature type="transmembrane region" description="Helical" evidence="4">
    <location>
        <begin position="135"/>
        <end position="154"/>
    </location>
</feature>
<feature type="transmembrane region" description="Helical" evidence="4">
    <location>
        <begin position="41"/>
        <end position="63"/>
    </location>
</feature>
<keyword evidence="7" id="KW-1185">Reference proteome</keyword>
<feature type="transmembrane region" description="Helical" evidence="4">
    <location>
        <begin position="336"/>
        <end position="354"/>
    </location>
</feature>
<feature type="domain" description="Major facilitator superfamily (MFS) profile" evidence="5">
    <location>
        <begin position="211"/>
        <end position="397"/>
    </location>
</feature>
<evidence type="ECO:0000259" key="5">
    <source>
        <dbReference type="PROSITE" id="PS50850"/>
    </source>
</evidence>
<feature type="transmembrane region" description="Helical" evidence="4">
    <location>
        <begin position="301"/>
        <end position="324"/>
    </location>
</feature>
<accession>A0ABX7B273</accession>
<keyword evidence="3 4" id="KW-0472">Membrane</keyword>
<feature type="transmembrane region" description="Helical" evidence="4">
    <location>
        <begin position="160"/>
        <end position="186"/>
    </location>
</feature>